<feature type="compositionally biased region" description="Basic and acidic residues" evidence="1">
    <location>
        <begin position="47"/>
        <end position="65"/>
    </location>
</feature>
<proteinExistence type="predicted"/>
<evidence type="ECO:0000313" key="3">
    <source>
        <dbReference type="Proteomes" id="UP000784294"/>
    </source>
</evidence>
<comment type="caution">
    <text evidence="2">The sequence shown here is derived from an EMBL/GenBank/DDBJ whole genome shotgun (WGS) entry which is preliminary data.</text>
</comment>
<protein>
    <submittedName>
        <fullName evidence="2">Uncharacterized protein</fullName>
    </submittedName>
</protein>
<sequence length="116" mass="13136">MSSGRQMVSDVHVHPNGCHIYLLPPLTSRLQFRPKLLVYEAKEELNKFGARKKEGQDGGEEETRKKPNLPEGDEANYGPAEQIVCLEAAHTFQLPSARHIHRDRHSAEKSRPDLGR</sequence>
<feature type="region of interest" description="Disordered" evidence="1">
    <location>
        <begin position="47"/>
        <end position="80"/>
    </location>
</feature>
<reference evidence="2" key="1">
    <citation type="submission" date="2018-11" db="EMBL/GenBank/DDBJ databases">
        <authorList>
            <consortium name="Pathogen Informatics"/>
        </authorList>
    </citation>
    <scope>NUCLEOTIDE SEQUENCE</scope>
</reference>
<keyword evidence="3" id="KW-1185">Reference proteome</keyword>
<organism evidence="2 3">
    <name type="scientific">Protopolystoma xenopodis</name>
    <dbReference type="NCBI Taxonomy" id="117903"/>
    <lineage>
        <taxon>Eukaryota</taxon>
        <taxon>Metazoa</taxon>
        <taxon>Spiralia</taxon>
        <taxon>Lophotrochozoa</taxon>
        <taxon>Platyhelminthes</taxon>
        <taxon>Monogenea</taxon>
        <taxon>Polyopisthocotylea</taxon>
        <taxon>Polystomatidea</taxon>
        <taxon>Polystomatidae</taxon>
        <taxon>Protopolystoma</taxon>
    </lineage>
</organism>
<evidence type="ECO:0000256" key="1">
    <source>
        <dbReference type="SAM" id="MobiDB-lite"/>
    </source>
</evidence>
<feature type="compositionally biased region" description="Basic and acidic residues" evidence="1">
    <location>
        <begin position="105"/>
        <end position="116"/>
    </location>
</feature>
<dbReference type="AlphaFoldDB" id="A0A448X2E9"/>
<gene>
    <name evidence="2" type="ORF">PXEA_LOCUS19658</name>
</gene>
<name>A0A448X2E9_9PLAT</name>
<accession>A0A448X2E9</accession>
<evidence type="ECO:0000313" key="2">
    <source>
        <dbReference type="EMBL" id="VEL26218.1"/>
    </source>
</evidence>
<dbReference type="Proteomes" id="UP000784294">
    <property type="component" value="Unassembled WGS sequence"/>
</dbReference>
<feature type="region of interest" description="Disordered" evidence="1">
    <location>
        <begin position="95"/>
        <end position="116"/>
    </location>
</feature>
<dbReference type="EMBL" id="CAAALY010078808">
    <property type="protein sequence ID" value="VEL26218.1"/>
    <property type="molecule type" value="Genomic_DNA"/>
</dbReference>